<dbReference type="AlphaFoldDB" id="A0A081D9R1"/>
<organism evidence="1 2">
    <name type="scientific">Nonlabens ulvanivorans</name>
    <name type="common">Persicivirga ulvanivorans</name>
    <dbReference type="NCBI Taxonomy" id="906888"/>
    <lineage>
        <taxon>Bacteria</taxon>
        <taxon>Pseudomonadati</taxon>
        <taxon>Bacteroidota</taxon>
        <taxon>Flavobacteriia</taxon>
        <taxon>Flavobacteriales</taxon>
        <taxon>Flavobacteriaceae</taxon>
        <taxon>Nonlabens</taxon>
    </lineage>
</organism>
<sequence>MRDESDKTDNSFLSMVTTLQFRTGKKAFGKFNGQYSQEMEPKLFSVSEELPRGEYIDPVAQSILRLEGQNFIRRK</sequence>
<accession>A0A081D9R1</accession>
<name>A0A081D9R1_NONUL</name>
<gene>
    <name evidence="1" type="ORF">JCM19296_1249</name>
</gene>
<evidence type="ECO:0000313" key="1">
    <source>
        <dbReference type="EMBL" id="GAK75657.1"/>
    </source>
</evidence>
<dbReference type="Proteomes" id="UP000028980">
    <property type="component" value="Unassembled WGS sequence"/>
</dbReference>
<reference evidence="1 2" key="1">
    <citation type="journal article" date="2014" name="Genome Announc.">
        <title>Draft Genome Sequences of Marine Flavobacterium Nonlabens Strains NR17, NR24, NR27, NR32, NR33, and Ara13.</title>
        <authorList>
            <person name="Nakanishi M."/>
            <person name="Meirelles P."/>
            <person name="Suzuki R."/>
            <person name="Takatani N."/>
            <person name="Mino S."/>
            <person name="Suda W."/>
            <person name="Oshima K."/>
            <person name="Hattori M."/>
            <person name="Ohkuma M."/>
            <person name="Hosokawa M."/>
            <person name="Miyashita K."/>
            <person name="Thompson F.L."/>
            <person name="Niwa A."/>
            <person name="Sawabe T."/>
            <person name="Sawabe T."/>
        </authorList>
    </citation>
    <scope>NUCLEOTIDE SEQUENCE [LARGE SCALE GENOMIC DNA]</scope>
    <source>
        <strain evidence="2">JCM19296</strain>
    </source>
</reference>
<proteinExistence type="predicted"/>
<dbReference type="EMBL" id="BBLG01000002">
    <property type="protein sequence ID" value="GAK75657.1"/>
    <property type="molecule type" value="Genomic_DNA"/>
</dbReference>
<comment type="caution">
    <text evidence="1">The sequence shown here is derived from an EMBL/GenBank/DDBJ whole genome shotgun (WGS) entry which is preliminary data.</text>
</comment>
<protein>
    <submittedName>
        <fullName evidence="1">Uncharacterized protein</fullName>
    </submittedName>
</protein>
<evidence type="ECO:0000313" key="2">
    <source>
        <dbReference type="Proteomes" id="UP000028980"/>
    </source>
</evidence>